<evidence type="ECO:0000313" key="3">
    <source>
        <dbReference type="Proteomes" id="UP000317078"/>
    </source>
</evidence>
<dbReference type="AlphaFoldDB" id="A0A502F9J1"/>
<proteinExistence type="predicted"/>
<name>A0A502F9J1_9PROT</name>
<reference evidence="2 3" key="1">
    <citation type="journal article" date="2019" name="Environ. Microbiol.">
        <title>Species interactions and distinct microbial communities in high Arctic permafrost affected cryosols are associated with the CH4 and CO2 gas fluxes.</title>
        <authorList>
            <person name="Altshuler I."/>
            <person name="Hamel J."/>
            <person name="Turney S."/>
            <person name="Magnuson E."/>
            <person name="Levesque R."/>
            <person name="Greer C."/>
            <person name="Whyte L.G."/>
        </authorList>
    </citation>
    <scope>NUCLEOTIDE SEQUENCE [LARGE SCALE GENOMIC DNA]</scope>
    <source>
        <strain evidence="2 3">S9.3B</strain>
    </source>
</reference>
<protein>
    <submittedName>
        <fullName evidence="2">Uncharacterized protein</fullName>
    </submittedName>
</protein>
<feature type="region of interest" description="Disordered" evidence="1">
    <location>
        <begin position="1"/>
        <end position="20"/>
    </location>
</feature>
<accession>A0A502F9J1</accession>
<evidence type="ECO:0000313" key="2">
    <source>
        <dbReference type="EMBL" id="TPG45993.1"/>
    </source>
</evidence>
<gene>
    <name evidence="2" type="ORF">EAH89_25560</name>
</gene>
<comment type="caution">
    <text evidence="2">The sequence shown here is derived from an EMBL/GenBank/DDBJ whole genome shotgun (WGS) entry which is preliminary data.</text>
</comment>
<dbReference type="Proteomes" id="UP000317078">
    <property type="component" value="Unassembled WGS sequence"/>
</dbReference>
<dbReference type="EMBL" id="RCZP01000043">
    <property type="protein sequence ID" value="TPG45993.1"/>
    <property type="molecule type" value="Genomic_DNA"/>
</dbReference>
<sequence length="148" mass="15869">MRQAVPELDRSPAQGEAPGFGCGRWRHGDGCRRQRCARQPAGVHGIGDQRCEASRIRGGPCRLDCLAAIPSLSREPRHVLGIRAQQTFLCPAHRLAATPLTHGVEVSRSGCGWRQRRIGQTSAFGGLLCKSGKAGWVDSCQDALSAAT</sequence>
<organism evidence="2 3">
    <name type="scientific">Muricoccus nepalensis</name>
    <dbReference type="NCBI Taxonomy" id="1854500"/>
    <lineage>
        <taxon>Bacteria</taxon>
        <taxon>Pseudomonadati</taxon>
        <taxon>Pseudomonadota</taxon>
        <taxon>Alphaproteobacteria</taxon>
        <taxon>Acetobacterales</taxon>
        <taxon>Roseomonadaceae</taxon>
        <taxon>Muricoccus</taxon>
    </lineage>
</organism>
<keyword evidence="3" id="KW-1185">Reference proteome</keyword>
<evidence type="ECO:0000256" key="1">
    <source>
        <dbReference type="SAM" id="MobiDB-lite"/>
    </source>
</evidence>